<organism evidence="2 3">
    <name type="scientific">Agrobacterium vitis</name>
    <name type="common">Rhizobium vitis</name>
    <dbReference type="NCBI Taxonomy" id="373"/>
    <lineage>
        <taxon>Bacteria</taxon>
        <taxon>Pseudomonadati</taxon>
        <taxon>Pseudomonadota</taxon>
        <taxon>Alphaproteobacteria</taxon>
        <taxon>Hyphomicrobiales</taxon>
        <taxon>Rhizobiaceae</taxon>
        <taxon>Rhizobium/Agrobacterium group</taxon>
        <taxon>Agrobacterium</taxon>
    </lineage>
</organism>
<dbReference type="AlphaFoldDB" id="A0AAE2RF60"/>
<evidence type="ECO:0008006" key="4">
    <source>
        <dbReference type="Google" id="ProtNLM"/>
    </source>
</evidence>
<dbReference type="RefSeq" id="WP_156536987.1">
    <property type="nucleotide sequence ID" value="NZ_JACXXJ020000005.1"/>
</dbReference>
<dbReference type="Proteomes" id="UP000655037">
    <property type="component" value="Unassembled WGS sequence"/>
</dbReference>
<comment type="caution">
    <text evidence="2">The sequence shown here is derived from an EMBL/GenBank/DDBJ whole genome shotgun (WGS) entry which is preliminary data.</text>
</comment>
<dbReference type="EMBL" id="JACXXJ020000005">
    <property type="protein sequence ID" value="MBF2715327.1"/>
    <property type="molecule type" value="Genomic_DNA"/>
</dbReference>
<evidence type="ECO:0000256" key="1">
    <source>
        <dbReference type="SAM" id="MobiDB-lite"/>
    </source>
</evidence>
<gene>
    <name evidence="2" type="ORF">IEI95_013995</name>
</gene>
<name>A0AAE2RF60_AGRVI</name>
<protein>
    <recommendedName>
        <fullName evidence="4">Phosphodiester glycosidase domain-containing protein</fullName>
    </recommendedName>
</protein>
<evidence type="ECO:0000313" key="3">
    <source>
        <dbReference type="Proteomes" id="UP000655037"/>
    </source>
</evidence>
<feature type="region of interest" description="Disordered" evidence="1">
    <location>
        <begin position="156"/>
        <end position="176"/>
    </location>
</feature>
<sequence length="274" mass="30394">MQGYDQVPGEQYLFRHSDGTYVFTKEMSKAVFRPIQKTVTEKFTDLCDREITSADIVGNGPIYDTSSTISYYAGLPIDPKDINTRGLVYIGGKKVDGIESKLGFYINFDGQYHFGEGNPPTPFNAFGGLGPLIVKDYRPSTKFPRPVIFNDVNVYDKNVESSPPPKQTGDPYPEQEDNLLRRSSATISSYSAGQGIMAIGTSSATGLLHVLIREEGVSYGSETRSAIEHFRQLQCDNAVFLDGSTSITCRTKLKYYAEPDKRKNNSIEIGFKIS</sequence>
<accession>A0AAE2RF60</accession>
<reference evidence="2" key="1">
    <citation type="submission" date="2020-11" db="EMBL/GenBank/DDBJ databases">
        <title>Agrobacterium vitis strain K377 genome.</title>
        <authorList>
            <person name="Xi H."/>
        </authorList>
    </citation>
    <scope>NUCLEOTIDE SEQUENCE</scope>
    <source>
        <strain evidence="2">K377</strain>
    </source>
</reference>
<proteinExistence type="predicted"/>
<evidence type="ECO:0000313" key="2">
    <source>
        <dbReference type="EMBL" id="MBF2715327.1"/>
    </source>
</evidence>